<keyword evidence="1" id="KW-1133">Transmembrane helix</keyword>
<proteinExistence type="predicted"/>
<evidence type="ECO:0000256" key="1">
    <source>
        <dbReference type="SAM" id="Phobius"/>
    </source>
</evidence>
<gene>
    <name evidence="3" type="ORF">EXM22_14005</name>
</gene>
<dbReference type="PANTHER" id="PTHR45228:SF5">
    <property type="entry name" value="CYCLIC DI-GMP PHOSPHODIESTERASE VC_1348-RELATED"/>
    <property type="match status" value="1"/>
</dbReference>
<dbReference type="Gene3D" id="1.10.3210.10">
    <property type="entry name" value="Hypothetical protein af1432"/>
    <property type="match status" value="1"/>
</dbReference>
<keyword evidence="4" id="KW-1185">Reference proteome</keyword>
<dbReference type="PROSITE" id="PS51832">
    <property type="entry name" value="HD_GYP"/>
    <property type="match status" value="1"/>
</dbReference>
<evidence type="ECO:0000313" key="3">
    <source>
        <dbReference type="EMBL" id="QEN09048.1"/>
    </source>
</evidence>
<dbReference type="AlphaFoldDB" id="A0A5C1QNX6"/>
<evidence type="ECO:0000259" key="2">
    <source>
        <dbReference type="PROSITE" id="PS51832"/>
    </source>
</evidence>
<dbReference type="KEGG" id="ock:EXM22_14005"/>
<keyword evidence="1" id="KW-0472">Membrane</keyword>
<dbReference type="InterPro" id="IPR003607">
    <property type="entry name" value="HD/PDEase_dom"/>
</dbReference>
<dbReference type="InterPro" id="IPR052020">
    <property type="entry name" value="Cyclic_di-GMP/3'3'-cGAMP_PDE"/>
</dbReference>
<evidence type="ECO:0000313" key="4">
    <source>
        <dbReference type="Proteomes" id="UP000324209"/>
    </source>
</evidence>
<dbReference type="Pfam" id="PF13487">
    <property type="entry name" value="HD_5"/>
    <property type="match status" value="1"/>
</dbReference>
<accession>A0A5C1QNX6</accession>
<keyword evidence="1" id="KW-0812">Transmembrane</keyword>
<protein>
    <submittedName>
        <fullName evidence="3">HD domain-containing protein</fullName>
    </submittedName>
</protein>
<dbReference type="CDD" id="cd00077">
    <property type="entry name" value="HDc"/>
    <property type="match status" value="1"/>
</dbReference>
<name>A0A5C1QNX6_9SPIO</name>
<dbReference type="OrthoDB" id="9781505at2"/>
<reference evidence="3 4" key="1">
    <citation type="submission" date="2019-02" db="EMBL/GenBank/DDBJ databases">
        <title>Complete Genome Sequence and Methylome Analysis of free living Spirochaetas.</title>
        <authorList>
            <person name="Fomenkov A."/>
            <person name="Dubinina G."/>
            <person name="Leshcheva N."/>
            <person name="Mikheeva N."/>
            <person name="Grabovich M."/>
            <person name="Vincze T."/>
            <person name="Roberts R.J."/>
        </authorList>
    </citation>
    <scope>NUCLEOTIDE SEQUENCE [LARGE SCALE GENOMIC DNA]</scope>
    <source>
        <strain evidence="3 4">K2</strain>
    </source>
</reference>
<organism evidence="3 4">
    <name type="scientific">Oceanispirochaeta crateris</name>
    <dbReference type="NCBI Taxonomy" id="2518645"/>
    <lineage>
        <taxon>Bacteria</taxon>
        <taxon>Pseudomonadati</taxon>
        <taxon>Spirochaetota</taxon>
        <taxon>Spirochaetia</taxon>
        <taxon>Spirochaetales</taxon>
        <taxon>Spirochaetaceae</taxon>
        <taxon>Oceanispirochaeta</taxon>
    </lineage>
</organism>
<dbReference type="PANTHER" id="PTHR45228">
    <property type="entry name" value="CYCLIC DI-GMP PHOSPHODIESTERASE TM_0186-RELATED"/>
    <property type="match status" value="1"/>
</dbReference>
<dbReference type="EMBL" id="CP036150">
    <property type="protein sequence ID" value="QEN09048.1"/>
    <property type="molecule type" value="Genomic_DNA"/>
</dbReference>
<feature type="domain" description="HD-GYP" evidence="2">
    <location>
        <begin position="249"/>
        <end position="459"/>
    </location>
</feature>
<dbReference type="Proteomes" id="UP000324209">
    <property type="component" value="Chromosome"/>
</dbReference>
<feature type="transmembrane region" description="Helical" evidence="1">
    <location>
        <begin position="21"/>
        <end position="41"/>
    </location>
</feature>
<feature type="transmembrane region" description="Helical" evidence="1">
    <location>
        <begin position="217"/>
        <end position="239"/>
    </location>
</feature>
<dbReference type="RefSeq" id="WP_149487124.1">
    <property type="nucleotide sequence ID" value="NZ_CP036150.1"/>
</dbReference>
<dbReference type="InterPro" id="IPR037522">
    <property type="entry name" value="HD_GYP_dom"/>
</dbReference>
<dbReference type="SMART" id="SM00471">
    <property type="entry name" value="HDc"/>
    <property type="match status" value="1"/>
</dbReference>
<sequence>MKSLQFKNLRYLKLKSFKKRFLVMMGIIIFSQIIIISVIQVSSIENRKRINIQDDVYRVIDGLNRLKAYSLHLNSTRALKSIYPAWSLSSKSFTMQMSQHISNNENLKNELKRTGLDFSLDRFLTSWEALESQLSIVNTQLRKMEHDNNPYWHKSLLDLNLDQSDLYSKYMIKDTREEISNLNSLISEVFQNQLEKLYYELSNSNKRQYKIIDLTNLVTILVTSIIMNIILLLVLTSILHKQDILNKQSEDTMEATILALAHQAEIRDNDTGRHIERTAIYVELLAKELRKGHKFSAYITDEYITALKKSAPLHDIGKVGIRDEILNKPGKLTVDEFDVMKKHAIHGAETLKIASHKLSFNSYLTIAIRLTRHHHEKWNGQGYPDGLAGEEIPISARIMAVADVYDALRSKRVYKPAYSHTKSREIIISESGKYFDPDLVECFLKIEDQIKEISIRFQDY</sequence>
<dbReference type="SUPFAM" id="SSF109604">
    <property type="entry name" value="HD-domain/PDEase-like"/>
    <property type="match status" value="1"/>
</dbReference>